<dbReference type="SMART" id="SM01061">
    <property type="entry name" value="CAT_RBD"/>
    <property type="match status" value="1"/>
</dbReference>
<dbReference type="RefSeq" id="WP_264143505.1">
    <property type="nucleotide sequence ID" value="NZ_JAOYEY010000043.1"/>
</dbReference>
<evidence type="ECO:0000256" key="3">
    <source>
        <dbReference type="ARBA" id="ARBA00023015"/>
    </source>
</evidence>
<name>A0ABT3DI52_9BACI</name>
<organism evidence="8 9">
    <name type="scientific">Metabacillus halosaccharovorans</name>
    <dbReference type="NCBI Taxonomy" id="930124"/>
    <lineage>
        <taxon>Bacteria</taxon>
        <taxon>Bacillati</taxon>
        <taxon>Bacillota</taxon>
        <taxon>Bacilli</taxon>
        <taxon>Bacillales</taxon>
        <taxon>Bacillaceae</taxon>
        <taxon>Metabacillus</taxon>
    </lineage>
</organism>
<gene>
    <name evidence="8" type="ORF">OIH86_13955</name>
</gene>
<dbReference type="SUPFAM" id="SSF50151">
    <property type="entry name" value="SacY-like RNA-binding domain"/>
    <property type="match status" value="1"/>
</dbReference>
<dbReference type="PANTHER" id="PTHR30185:SF15">
    <property type="entry name" value="CRYPTIC BETA-GLUCOSIDE BGL OPERON ANTITERMINATOR"/>
    <property type="match status" value="1"/>
</dbReference>
<keyword evidence="3" id="KW-0805">Transcription regulation</keyword>
<dbReference type="InterPro" id="IPR050661">
    <property type="entry name" value="BglG_antiterminators"/>
</dbReference>
<evidence type="ECO:0000256" key="2">
    <source>
        <dbReference type="ARBA" id="ARBA00022884"/>
    </source>
</evidence>
<evidence type="ECO:0000313" key="9">
    <source>
        <dbReference type="Proteomes" id="UP001526147"/>
    </source>
</evidence>
<dbReference type="NCBIfam" id="NF046042">
    <property type="entry name" value="LicT"/>
    <property type="match status" value="1"/>
</dbReference>
<dbReference type="SUPFAM" id="SSF63520">
    <property type="entry name" value="PTS-regulatory domain, PRD"/>
    <property type="match status" value="2"/>
</dbReference>
<keyword evidence="1" id="KW-0677">Repeat</keyword>
<comment type="caution">
    <text evidence="8">The sequence shown here is derived from an EMBL/GenBank/DDBJ whole genome shotgun (WGS) entry which is preliminary data.</text>
</comment>
<evidence type="ECO:0000313" key="8">
    <source>
        <dbReference type="EMBL" id="MCV9886738.1"/>
    </source>
</evidence>
<dbReference type="InterPro" id="IPR004341">
    <property type="entry name" value="CAT_RNA-bd_dom"/>
</dbReference>
<dbReference type="InterPro" id="IPR036634">
    <property type="entry name" value="PRD_sf"/>
</dbReference>
<evidence type="ECO:0000259" key="7">
    <source>
        <dbReference type="PROSITE" id="PS51372"/>
    </source>
</evidence>
<dbReference type="InterPro" id="IPR011608">
    <property type="entry name" value="PRD"/>
</dbReference>
<feature type="domain" description="PRD" evidence="7">
    <location>
        <begin position="171"/>
        <end position="276"/>
    </location>
</feature>
<reference evidence="8 9" key="1">
    <citation type="submission" date="2022-10" db="EMBL/GenBank/DDBJ databases">
        <title>Draft genome assembly of moderately radiation resistant bacterium Metabacillus halosaccharovorans.</title>
        <authorList>
            <person name="Pal S."/>
            <person name="Gopinathan A."/>
        </authorList>
    </citation>
    <scope>NUCLEOTIDE SEQUENCE [LARGE SCALE GENOMIC DNA]</scope>
    <source>
        <strain evidence="8 9">VITHBRA001</strain>
    </source>
</reference>
<dbReference type="Pfam" id="PF03123">
    <property type="entry name" value="CAT_RBD"/>
    <property type="match status" value="1"/>
</dbReference>
<evidence type="ECO:0000256" key="1">
    <source>
        <dbReference type="ARBA" id="ARBA00022737"/>
    </source>
</evidence>
<dbReference type="EMBL" id="JAOYEY010000043">
    <property type="protein sequence ID" value="MCV9886738.1"/>
    <property type="molecule type" value="Genomic_DNA"/>
</dbReference>
<sequence>MKIEKVYNNNVVSTYNEENTELVIMGKGLAFQKKPGDEIEEEKIEKVFTLKNNDISERFKSLLYEVSLELMEVAEEIIKLAKRKLGRELNDSIYISLTDHINFAIERNKKGLDIKNALLWEIKKLYKDEFSIGLEALCLIKEKLEVTLPEDEAGFIAMHIVNAELNEEMPNIVNITKTMQDILKIVKYHFGLEFNEESLNFFRFVTHLKFFAQRLYSQTYMESDDDFLFEAVKNKHKDAFECTEKINDYVKRQFDYELTNDEKLYLTVHIERVVNR</sequence>
<evidence type="ECO:0000256" key="6">
    <source>
        <dbReference type="ARBA" id="ARBA00038510"/>
    </source>
</evidence>
<keyword evidence="9" id="KW-1185">Reference proteome</keyword>
<dbReference type="InterPro" id="IPR036650">
    <property type="entry name" value="CAT_RNA-bd_dom_sf"/>
</dbReference>
<evidence type="ECO:0000256" key="5">
    <source>
        <dbReference type="ARBA" id="ARBA00023163"/>
    </source>
</evidence>
<dbReference type="PANTHER" id="PTHR30185">
    <property type="entry name" value="CRYPTIC BETA-GLUCOSIDE BGL OPERON ANTITERMINATOR"/>
    <property type="match status" value="1"/>
</dbReference>
<protein>
    <submittedName>
        <fullName evidence="8">PRD domain-containing protein</fullName>
    </submittedName>
</protein>
<dbReference type="InterPro" id="IPR001550">
    <property type="entry name" value="Transcrpt_antitermin_CS"/>
</dbReference>
<dbReference type="Proteomes" id="UP001526147">
    <property type="component" value="Unassembled WGS sequence"/>
</dbReference>
<evidence type="ECO:0000256" key="4">
    <source>
        <dbReference type="ARBA" id="ARBA00023159"/>
    </source>
</evidence>
<keyword evidence="2" id="KW-0694">RNA-binding</keyword>
<comment type="similarity">
    <text evidence="6">Belongs to the transcriptional antiterminator BglG family.</text>
</comment>
<dbReference type="PROSITE" id="PS00654">
    <property type="entry name" value="PRD_1"/>
    <property type="match status" value="1"/>
</dbReference>
<dbReference type="Gene3D" id="1.10.1790.10">
    <property type="entry name" value="PRD domain"/>
    <property type="match status" value="2"/>
</dbReference>
<dbReference type="PROSITE" id="PS51372">
    <property type="entry name" value="PRD_2"/>
    <property type="match status" value="2"/>
</dbReference>
<proteinExistence type="inferred from homology"/>
<accession>A0ABT3DI52</accession>
<feature type="domain" description="PRD" evidence="7">
    <location>
        <begin position="65"/>
        <end position="170"/>
    </location>
</feature>
<keyword evidence="4" id="KW-0010">Activator</keyword>
<keyword evidence="5" id="KW-0804">Transcription</keyword>
<dbReference type="Gene3D" id="2.30.24.10">
    <property type="entry name" value="CAT RNA-binding domain"/>
    <property type="match status" value="1"/>
</dbReference>
<dbReference type="Pfam" id="PF00874">
    <property type="entry name" value="PRD"/>
    <property type="match status" value="2"/>
</dbReference>